<reference evidence="2" key="4">
    <citation type="submission" date="2019-03" db="UniProtKB">
        <authorList>
            <consortium name="EnsemblPlants"/>
        </authorList>
    </citation>
    <scope>IDENTIFICATION</scope>
</reference>
<evidence type="ECO:0000256" key="1">
    <source>
        <dbReference type="SAM" id="MobiDB-lite"/>
    </source>
</evidence>
<proteinExistence type="predicted"/>
<dbReference type="Proteomes" id="UP000015105">
    <property type="component" value="Chromosome 2D"/>
</dbReference>
<reference evidence="3" key="2">
    <citation type="journal article" date="2017" name="Nat. Plants">
        <title>The Aegilops tauschii genome reveals multiple impacts of transposons.</title>
        <authorList>
            <person name="Zhao G."/>
            <person name="Zou C."/>
            <person name="Li K."/>
            <person name="Wang K."/>
            <person name="Li T."/>
            <person name="Gao L."/>
            <person name="Zhang X."/>
            <person name="Wang H."/>
            <person name="Yang Z."/>
            <person name="Liu X."/>
            <person name="Jiang W."/>
            <person name="Mao L."/>
            <person name="Kong X."/>
            <person name="Jiao Y."/>
            <person name="Jia J."/>
        </authorList>
    </citation>
    <scope>NUCLEOTIDE SEQUENCE [LARGE SCALE GENOMIC DNA]</scope>
    <source>
        <strain evidence="3">cv. AL8/78</strain>
    </source>
</reference>
<keyword evidence="3" id="KW-1185">Reference proteome</keyword>
<dbReference type="AlphaFoldDB" id="A0A453ART1"/>
<protein>
    <submittedName>
        <fullName evidence="2">Uncharacterized protein</fullName>
    </submittedName>
</protein>
<dbReference type="Gramene" id="AET2Gv20238400.1">
    <property type="protein sequence ID" value="AET2Gv20238400.1"/>
    <property type="gene ID" value="AET2Gv20238400"/>
</dbReference>
<accession>A0A453ART1</accession>
<evidence type="ECO:0000313" key="3">
    <source>
        <dbReference type="Proteomes" id="UP000015105"/>
    </source>
</evidence>
<reference evidence="3" key="1">
    <citation type="journal article" date="2014" name="Science">
        <title>Ancient hybridizations among the ancestral genomes of bread wheat.</title>
        <authorList>
            <consortium name="International Wheat Genome Sequencing Consortium,"/>
            <person name="Marcussen T."/>
            <person name="Sandve S.R."/>
            <person name="Heier L."/>
            <person name="Spannagl M."/>
            <person name="Pfeifer M."/>
            <person name="Jakobsen K.S."/>
            <person name="Wulff B.B."/>
            <person name="Steuernagel B."/>
            <person name="Mayer K.F."/>
            <person name="Olsen O.A."/>
        </authorList>
    </citation>
    <scope>NUCLEOTIDE SEQUENCE [LARGE SCALE GENOMIC DNA]</scope>
    <source>
        <strain evidence="3">cv. AL8/78</strain>
    </source>
</reference>
<organism evidence="2 3">
    <name type="scientific">Aegilops tauschii subsp. strangulata</name>
    <name type="common">Goatgrass</name>
    <dbReference type="NCBI Taxonomy" id="200361"/>
    <lineage>
        <taxon>Eukaryota</taxon>
        <taxon>Viridiplantae</taxon>
        <taxon>Streptophyta</taxon>
        <taxon>Embryophyta</taxon>
        <taxon>Tracheophyta</taxon>
        <taxon>Spermatophyta</taxon>
        <taxon>Magnoliopsida</taxon>
        <taxon>Liliopsida</taxon>
        <taxon>Poales</taxon>
        <taxon>Poaceae</taxon>
        <taxon>BOP clade</taxon>
        <taxon>Pooideae</taxon>
        <taxon>Triticodae</taxon>
        <taxon>Triticeae</taxon>
        <taxon>Triticinae</taxon>
        <taxon>Aegilops</taxon>
    </lineage>
</organism>
<dbReference type="EnsemblPlants" id="AET2Gv20238400.1">
    <property type="protein sequence ID" value="AET2Gv20238400.1"/>
    <property type="gene ID" value="AET2Gv20238400"/>
</dbReference>
<reference evidence="2" key="5">
    <citation type="journal article" date="2021" name="G3 (Bethesda)">
        <title>Aegilops tauschii genome assembly Aet v5.0 features greater sequence contiguity and improved annotation.</title>
        <authorList>
            <person name="Wang L."/>
            <person name="Zhu T."/>
            <person name="Rodriguez J.C."/>
            <person name="Deal K.R."/>
            <person name="Dubcovsky J."/>
            <person name="McGuire P.E."/>
            <person name="Lux T."/>
            <person name="Spannagl M."/>
            <person name="Mayer K.F.X."/>
            <person name="Baldrich P."/>
            <person name="Meyers B.C."/>
            <person name="Huo N."/>
            <person name="Gu Y.Q."/>
            <person name="Zhou H."/>
            <person name="Devos K.M."/>
            <person name="Bennetzen J.L."/>
            <person name="Unver T."/>
            <person name="Budak H."/>
            <person name="Gulick P.J."/>
            <person name="Galiba G."/>
            <person name="Kalapos B."/>
            <person name="Nelson D.R."/>
            <person name="Li P."/>
            <person name="You F.M."/>
            <person name="Luo M.C."/>
            <person name="Dvorak J."/>
        </authorList>
    </citation>
    <scope>NUCLEOTIDE SEQUENCE [LARGE SCALE GENOMIC DNA]</scope>
    <source>
        <strain evidence="2">cv. AL8/78</strain>
    </source>
</reference>
<evidence type="ECO:0000313" key="2">
    <source>
        <dbReference type="EnsemblPlants" id="AET2Gv20238400.1"/>
    </source>
</evidence>
<reference evidence="2" key="3">
    <citation type="journal article" date="2017" name="Nature">
        <title>Genome sequence of the progenitor of the wheat D genome Aegilops tauschii.</title>
        <authorList>
            <person name="Luo M.C."/>
            <person name="Gu Y.Q."/>
            <person name="Puiu D."/>
            <person name="Wang H."/>
            <person name="Twardziok S.O."/>
            <person name="Deal K.R."/>
            <person name="Huo N."/>
            <person name="Zhu T."/>
            <person name="Wang L."/>
            <person name="Wang Y."/>
            <person name="McGuire P.E."/>
            <person name="Liu S."/>
            <person name="Long H."/>
            <person name="Ramasamy R.K."/>
            <person name="Rodriguez J.C."/>
            <person name="Van S.L."/>
            <person name="Yuan L."/>
            <person name="Wang Z."/>
            <person name="Xia Z."/>
            <person name="Xiao L."/>
            <person name="Anderson O.D."/>
            <person name="Ouyang S."/>
            <person name="Liang Y."/>
            <person name="Zimin A.V."/>
            <person name="Pertea G."/>
            <person name="Qi P."/>
            <person name="Bennetzen J.L."/>
            <person name="Dai X."/>
            <person name="Dawson M.W."/>
            <person name="Muller H.G."/>
            <person name="Kugler K."/>
            <person name="Rivarola-Duarte L."/>
            <person name="Spannagl M."/>
            <person name="Mayer K.F.X."/>
            <person name="Lu F.H."/>
            <person name="Bevan M.W."/>
            <person name="Leroy P."/>
            <person name="Li P."/>
            <person name="You F.M."/>
            <person name="Sun Q."/>
            <person name="Liu Z."/>
            <person name="Lyons E."/>
            <person name="Wicker T."/>
            <person name="Salzberg S.L."/>
            <person name="Devos K.M."/>
            <person name="Dvorak J."/>
        </authorList>
    </citation>
    <scope>NUCLEOTIDE SEQUENCE [LARGE SCALE GENOMIC DNA]</scope>
    <source>
        <strain evidence="2">cv. AL8/78</strain>
    </source>
</reference>
<name>A0A453ART1_AEGTS</name>
<feature type="region of interest" description="Disordered" evidence="1">
    <location>
        <begin position="1"/>
        <end position="35"/>
    </location>
</feature>
<sequence length="105" mass="11982">GLRRRRRGYQGHVGAPAPRRRAMADHKAVARGGSRRRGRVVMGLNQGVVAYNLRSRTVRQVVDADESGDDPLLLPSRYVFRESLVWHGFFEARRHPGLPSFRFCQ</sequence>